<accession>A0A7C2BK55</accession>
<sequence>MESWSKEWERRLLLARLSDGDVICIAAEAGLVHYRGMCEEYRRNKYVYVTDDAMNKLVEELVAKVSDQELLKAFKKVEPEILWGEMPFRGKYYTYLGNGDLQLKNSWDEVREDTYEVLEKGGERLYAFIKAIVELTEEMLKTGLAL</sequence>
<dbReference type="AlphaFoldDB" id="A0A7C2BK55"/>
<gene>
    <name evidence="1" type="ORF">ENP55_02175</name>
</gene>
<evidence type="ECO:0000313" key="1">
    <source>
        <dbReference type="EMBL" id="HEF87112.1"/>
    </source>
</evidence>
<reference evidence="1" key="1">
    <citation type="journal article" date="2020" name="mSystems">
        <title>Genome- and Community-Level Interaction Insights into Carbon Utilization and Element Cycling Functions of Hydrothermarchaeota in Hydrothermal Sediment.</title>
        <authorList>
            <person name="Zhou Z."/>
            <person name="Liu Y."/>
            <person name="Xu W."/>
            <person name="Pan J."/>
            <person name="Luo Z.H."/>
            <person name="Li M."/>
        </authorList>
    </citation>
    <scope>NUCLEOTIDE SEQUENCE [LARGE SCALE GENOMIC DNA]</scope>
    <source>
        <strain evidence="1">SpSt-23</strain>
    </source>
</reference>
<comment type="caution">
    <text evidence="1">The sequence shown here is derived from an EMBL/GenBank/DDBJ whole genome shotgun (WGS) entry which is preliminary data.</text>
</comment>
<organism evidence="1">
    <name type="scientific">Thermosphaera aggregans</name>
    <dbReference type="NCBI Taxonomy" id="54254"/>
    <lineage>
        <taxon>Archaea</taxon>
        <taxon>Thermoproteota</taxon>
        <taxon>Thermoprotei</taxon>
        <taxon>Desulfurococcales</taxon>
        <taxon>Desulfurococcaceae</taxon>
        <taxon>Thermosphaera</taxon>
    </lineage>
</organism>
<protein>
    <submittedName>
        <fullName evidence="1">Uncharacterized protein</fullName>
    </submittedName>
</protein>
<name>A0A7C2BK55_9CREN</name>
<proteinExistence type="predicted"/>
<dbReference type="EMBL" id="DSJT01000008">
    <property type="protein sequence ID" value="HEF87112.1"/>
    <property type="molecule type" value="Genomic_DNA"/>
</dbReference>